<comment type="caution">
    <text evidence="2">The sequence shown here is derived from an EMBL/GenBank/DDBJ whole genome shotgun (WGS) entry which is preliminary data.</text>
</comment>
<sequence length="156" mass="16115">MKLPIKRMQFSIWSVESRHFADNLAFHWHERFLSNRLKTNTCLFIGDYASGNALIDVTSAAAIAAAIAAALAGAVSTAGSRSLGGIFVGSSFWTGTPVGTSSSIGQRVVVLETAAEGGGGGGGGGEITTSGSPPRSQSNLQRMLSGWSPPVSNYIP</sequence>
<organism evidence="2 3">
    <name type="scientific">Vespula squamosa</name>
    <name type="common">Southern yellow jacket</name>
    <name type="synonym">Wasp</name>
    <dbReference type="NCBI Taxonomy" id="30214"/>
    <lineage>
        <taxon>Eukaryota</taxon>
        <taxon>Metazoa</taxon>
        <taxon>Ecdysozoa</taxon>
        <taxon>Arthropoda</taxon>
        <taxon>Hexapoda</taxon>
        <taxon>Insecta</taxon>
        <taxon>Pterygota</taxon>
        <taxon>Neoptera</taxon>
        <taxon>Endopterygota</taxon>
        <taxon>Hymenoptera</taxon>
        <taxon>Apocrita</taxon>
        <taxon>Aculeata</taxon>
        <taxon>Vespoidea</taxon>
        <taxon>Vespidae</taxon>
        <taxon>Vespinae</taxon>
        <taxon>Vespula</taxon>
    </lineage>
</organism>
<gene>
    <name evidence="2" type="ORF">V1478_015415</name>
</gene>
<dbReference type="EMBL" id="JAUDFV010000155">
    <property type="protein sequence ID" value="KAL2715717.1"/>
    <property type="molecule type" value="Genomic_DNA"/>
</dbReference>
<dbReference type="Proteomes" id="UP001607302">
    <property type="component" value="Unassembled WGS sequence"/>
</dbReference>
<evidence type="ECO:0000256" key="1">
    <source>
        <dbReference type="SAM" id="MobiDB-lite"/>
    </source>
</evidence>
<accession>A0ABD2A5V3</accession>
<dbReference type="AlphaFoldDB" id="A0ABD2A5V3"/>
<protein>
    <submittedName>
        <fullName evidence="2">Uncharacterized protein</fullName>
    </submittedName>
</protein>
<feature type="compositionally biased region" description="Gly residues" evidence="1">
    <location>
        <begin position="116"/>
        <end position="126"/>
    </location>
</feature>
<evidence type="ECO:0000313" key="2">
    <source>
        <dbReference type="EMBL" id="KAL2715717.1"/>
    </source>
</evidence>
<keyword evidence="3" id="KW-1185">Reference proteome</keyword>
<feature type="region of interest" description="Disordered" evidence="1">
    <location>
        <begin position="115"/>
        <end position="156"/>
    </location>
</feature>
<feature type="compositionally biased region" description="Polar residues" evidence="1">
    <location>
        <begin position="127"/>
        <end position="142"/>
    </location>
</feature>
<reference evidence="2 3" key="1">
    <citation type="journal article" date="2024" name="Ann. Entomol. Soc. Am.">
        <title>Genomic analyses of the southern and eastern yellowjacket wasps (Hymenoptera: Vespidae) reveal evolutionary signatures of social life.</title>
        <authorList>
            <person name="Catto M.A."/>
            <person name="Caine P.B."/>
            <person name="Orr S.E."/>
            <person name="Hunt B.G."/>
            <person name="Goodisman M.A.D."/>
        </authorList>
    </citation>
    <scope>NUCLEOTIDE SEQUENCE [LARGE SCALE GENOMIC DNA]</scope>
    <source>
        <strain evidence="2">233</strain>
        <tissue evidence="2">Head and thorax</tissue>
    </source>
</reference>
<proteinExistence type="predicted"/>
<evidence type="ECO:0000313" key="3">
    <source>
        <dbReference type="Proteomes" id="UP001607302"/>
    </source>
</evidence>
<feature type="non-terminal residue" evidence="2">
    <location>
        <position position="156"/>
    </location>
</feature>
<name>A0ABD2A5V3_VESSQ</name>